<dbReference type="EMBL" id="CP032317">
    <property type="protein sequence ID" value="AYA38270.1"/>
    <property type="molecule type" value="Genomic_DNA"/>
</dbReference>
<dbReference type="InterPro" id="IPR018520">
    <property type="entry name" value="UPP_synth-like_CS"/>
</dbReference>
<gene>
    <name evidence="3" type="ORF">D3Y59_15205</name>
</gene>
<feature type="binding site" evidence="2">
    <location>
        <begin position="22"/>
        <end position="25"/>
    </location>
    <ligand>
        <name>substrate</name>
    </ligand>
</feature>
<dbReference type="GO" id="GO:0045547">
    <property type="term" value="F:ditrans,polycis-polyprenyl diphosphate synthase [(2E,6E)-farnesyl diphosphate specific] activity"/>
    <property type="evidence" value="ECO:0007669"/>
    <property type="project" value="TreeGrafter"/>
</dbReference>
<dbReference type="HAMAP" id="MF_01139">
    <property type="entry name" value="ISPT"/>
    <property type="match status" value="1"/>
</dbReference>
<dbReference type="PANTHER" id="PTHR10291:SF0">
    <property type="entry name" value="DEHYDRODOLICHYL DIPHOSPHATE SYNTHASE 2"/>
    <property type="match status" value="1"/>
</dbReference>
<dbReference type="InterPro" id="IPR001441">
    <property type="entry name" value="UPP_synth-like"/>
</dbReference>
<dbReference type="Gene3D" id="3.40.1180.10">
    <property type="entry name" value="Decaprenyl diphosphate synthase-like"/>
    <property type="match status" value="1"/>
</dbReference>
<evidence type="ECO:0000313" key="3">
    <source>
        <dbReference type="EMBL" id="AYA38270.1"/>
    </source>
</evidence>
<dbReference type="EC" id="2.5.1.-" evidence="2"/>
<organism evidence="3 4">
    <name type="scientific">Hymenobacter oligotrophus</name>
    <dbReference type="NCBI Taxonomy" id="2319843"/>
    <lineage>
        <taxon>Bacteria</taxon>
        <taxon>Pseudomonadati</taxon>
        <taxon>Bacteroidota</taxon>
        <taxon>Cytophagia</taxon>
        <taxon>Cytophagales</taxon>
        <taxon>Hymenobacteraceae</taxon>
        <taxon>Hymenobacter</taxon>
    </lineage>
</organism>
<keyword evidence="2" id="KW-0479">Metal-binding</keyword>
<dbReference type="KEGG" id="hyh:D3Y59_15205"/>
<dbReference type="FunFam" id="3.40.1180.10:FF:000001">
    <property type="entry name" value="(2E,6E)-farnesyl-diphosphate-specific ditrans,polycis-undecaprenyl-diphosphate synthase"/>
    <property type="match status" value="1"/>
</dbReference>
<dbReference type="NCBIfam" id="TIGR00055">
    <property type="entry name" value="uppS"/>
    <property type="match status" value="1"/>
</dbReference>
<feature type="binding site" evidence="2">
    <location>
        <position position="26"/>
    </location>
    <ligand>
        <name>substrate</name>
    </ligand>
</feature>
<feature type="binding site" evidence="2">
    <location>
        <position position="38"/>
    </location>
    <ligand>
        <name>substrate</name>
    </ligand>
</feature>
<evidence type="ECO:0000256" key="1">
    <source>
        <dbReference type="ARBA" id="ARBA00022679"/>
    </source>
</evidence>
<name>A0A3B7R4L1_9BACT</name>
<feature type="binding site" evidence="2">
    <location>
        <position position="72"/>
    </location>
    <ligand>
        <name>substrate</name>
    </ligand>
</feature>
<feature type="binding site" evidence="2">
    <location>
        <begin position="195"/>
        <end position="197"/>
    </location>
    <ligand>
        <name>substrate</name>
    </ligand>
</feature>
<dbReference type="PROSITE" id="PS01066">
    <property type="entry name" value="UPP_SYNTHASE"/>
    <property type="match status" value="1"/>
</dbReference>
<dbReference type="NCBIfam" id="NF011405">
    <property type="entry name" value="PRK14830.1"/>
    <property type="match status" value="1"/>
</dbReference>
<feature type="active site" evidence="2">
    <location>
        <position position="21"/>
    </location>
</feature>
<protein>
    <recommendedName>
        <fullName evidence="2">Isoprenyl transferase</fullName>
        <ecNumber evidence="2">2.5.1.-</ecNumber>
    </recommendedName>
</protein>
<feature type="binding site" evidence="2">
    <location>
        <position position="208"/>
    </location>
    <ligand>
        <name>Mg(2+)</name>
        <dbReference type="ChEBI" id="CHEBI:18420"/>
    </ligand>
</feature>
<feature type="binding site" evidence="2">
    <location>
        <position position="21"/>
    </location>
    <ligand>
        <name>Mg(2+)</name>
        <dbReference type="ChEBI" id="CHEBI:18420"/>
    </ligand>
</feature>
<comment type="subunit">
    <text evidence="2">Homodimer.</text>
</comment>
<dbReference type="Proteomes" id="UP000262802">
    <property type="component" value="Chromosome"/>
</dbReference>
<reference evidence="3 4" key="1">
    <citation type="submission" date="2018-09" db="EMBL/GenBank/DDBJ databases">
        <title>Hymenobacter medium sp. nov., isolated from R2A medium.</title>
        <authorList>
            <person name="Yingchao G."/>
        </authorList>
    </citation>
    <scope>NUCLEOTIDE SEQUENCE [LARGE SCALE GENOMIC DNA]</scope>
    <source>
        <strain evidence="4">sh-6</strain>
    </source>
</reference>
<dbReference type="PANTHER" id="PTHR10291">
    <property type="entry name" value="DEHYDRODOLICHYL DIPHOSPHATE SYNTHASE FAMILY MEMBER"/>
    <property type="match status" value="1"/>
</dbReference>
<dbReference type="GO" id="GO:0000287">
    <property type="term" value="F:magnesium ion binding"/>
    <property type="evidence" value="ECO:0007669"/>
    <property type="project" value="UniProtKB-UniRule"/>
</dbReference>
<dbReference type="OrthoDB" id="4191603at2"/>
<feature type="binding site" evidence="2">
    <location>
        <position position="34"/>
    </location>
    <ligand>
        <name>substrate</name>
    </ligand>
</feature>
<feature type="binding site" evidence="2">
    <location>
        <position position="70"/>
    </location>
    <ligand>
        <name>substrate</name>
    </ligand>
</feature>
<dbReference type="GO" id="GO:0016094">
    <property type="term" value="P:polyprenol biosynthetic process"/>
    <property type="evidence" value="ECO:0007669"/>
    <property type="project" value="TreeGrafter"/>
</dbReference>
<comment type="cofactor">
    <cofactor evidence="2">
        <name>Mg(2+)</name>
        <dbReference type="ChEBI" id="CHEBI:18420"/>
    </cofactor>
    <text evidence="2">Binds 2 magnesium ions per subunit.</text>
</comment>
<feature type="binding site" evidence="2">
    <location>
        <begin position="66"/>
        <end position="68"/>
    </location>
    <ligand>
        <name>substrate</name>
    </ligand>
</feature>
<dbReference type="AlphaFoldDB" id="A0A3B7R4L1"/>
<accession>A0A3B7R4L1</accession>
<dbReference type="Pfam" id="PF01255">
    <property type="entry name" value="Prenyltransf"/>
    <property type="match status" value="1"/>
</dbReference>
<feature type="active site" description="Proton acceptor" evidence="2">
    <location>
        <position position="69"/>
    </location>
</feature>
<dbReference type="RefSeq" id="WP_119445820.1">
    <property type="nucleotide sequence ID" value="NZ_CP032317.1"/>
</dbReference>
<dbReference type="CDD" id="cd00475">
    <property type="entry name" value="Cis_IPPS"/>
    <property type="match status" value="1"/>
</dbReference>
<proteinExistence type="inferred from homology"/>
<evidence type="ECO:0000313" key="4">
    <source>
        <dbReference type="Proteomes" id="UP000262802"/>
    </source>
</evidence>
<dbReference type="InterPro" id="IPR036424">
    <property type="entry name" value="UPP_synth-like_sf"/>
</dbReference>
<keyword evidence="1 2" id="KW-0808">Transferase</keyword>
<comment type="similarity">
    <text evidence="2">Belongs to the UPP synthase family.</text>
</comment>
<comment type="function">
    <text evidence="2">Catalyzes the condensation of isopentenyl diphosphate (IPP) with allylic pyrophosphates generating different type of terpenoids.</text>
</comment>
<evidence type="ECO:0000256" key="2">
    <source>
        <dbReference type="HAMAP-Rule" id="MF_01139"/>
    </source>
</evidence>
<dbReference type="SUPFAM" id="SSF64005">
    <property type="entry name" value="Undecaprenyl diphosphate synthase"/>
    <property type="match status" value="1"/>
</dbReference>
<sequence>MSVPSAIDPSRIPSHVAVIMDGNGRWAKKRGGLRIFGHQSAITAVRETVEAAAELGVSVLTLYAFSTENWGRPKHEVMALMQLLVHTIRQETPTLLKNSIRLQAIGDTSQLPQACQRELAEAMELTAAGTRTTLVLALSYSGRWDLAQAARKLSVDVAAGKVMPDAVTEDVLAGYLATAGMPDPELLIRTSGEQRISNFLLWQLAYTELYITELLWPDFRREHFYEAVLAYQSRERRFGKTSEQLTVS</sequence>
<feature type="binding site" evidence="2">
    <location>
        <position position="189"/>
    </location>
    <ligand>
        <name>substrate</name>
    </ligand>
</feature>
<keyword evidence="4" id="KW-1185">Reference proteome</keyword>
<keyword evidence="2" id="KW-0460">Magnesium</keyword>